<comment type="caution">
    <text evidence="1">The sequence shown here is derived from an EMBL/GenBank/DDBJ whole genome shotgun (WGS) entry which is preliminary data.</text>
</comment>
<organism evidence="1 2">
    <name type="scientific">Caerostris darwini</name>
    <dbReference type="NCBI Taxonomy" id="1538125"/>
    <lineage>
        <taxon>Eukaryota</taxon>
        <taxon>Metazoa</taxon>
        <taxon>Ecdysozoa</taxon>
        <taxon>Arthropoda</taxon>
        <taxon>Chelicerata</taxon>
        <taxon>Arachnida</taxon>
        <taxon>Araneae</taxon>
        <taxon>Araneomorphae</taxon>
        <taxon>Entelegynae</taxon>
        <taxon>Araneoidea</taxon>
        <taxon>Araneidae</taxon>
        <taxon>Caerostris</taxon>
    </lineage>
</organism>
<feature type="non-terminal residue" evidence="1">
    <location>
        <position position="274"/>
    </location>
</feature>
<protein>
    <submittedName>
        <fullName evidence="1">Uncharacterized protein</fullName>
    </submittedName>
</protein>
<reference evidence="1 2" key="1">
    <citation type="submission" date="2021-06" db="EMBL/GenBank/DDBJ databases">
        <title>Caerostris darwini draft genome.</title>
        <authorList>
            <person name="Kono N."/>
            <person name="Arakawa K."/>
        </authorList>
    </citation>
    <scope>NUCLEOTIDE SEQUENCE [LARGE SCALE GENOMIC DNA]</scope>
</reference>
<name>A0AAV4QFJ1_9ARAC</name>
<evidence type="ECO:0000313" key="1">
    <source>
        <dbReference type="EMBL" id="GIY07589.1"/>
    </source>
</evidence>
<accession>A0AAV4QFJ1</accession>
<sequence>MDSDSEEDRNLTINNLLRTMAEFGSKFPPNLDARFSTGNGPPQDHFEVPSPGAGAEAMITESPMTTVPLFNSEADHCLNITAAKTQLKDKEKAAELMHQIIKKQNILIDGGFIEPHSIKPTMDGLKKAEDALAEATKRSQIAMDPTADLDSAACNSRKLLQDLATFKKNFPTMQHVFSTGNGPLKDHLQVPSSSAAAEAMLTEPPLLSDADHCTAITAARAQLKDKEKAVDLIQQILQNQNILIDGGVIQRTALKPTMDGLKTAEAALAEATKR</sequence>
<dbReference type="Proteomes" id="UP001054837">
    <property type="component" value="Unassembled WGS sequence"/>
</dbReference>
<dbReference type="AlphaFoldDB" id="A0AAV4QFJ1"/>
<gene>
    <name evidence="1" type="ORF">CDAR_31511</name>
</gene>
<dbReference type="EMBL" id="BPLQ01004360">
    <property type="protein sequence ID" value="GIY07589.1"/>
    <property type="molecule type" value="Genomic_DNA"/>
</dbReference>
<proteinExistence type="predicted"/>
<evidence type="ECO:0000313" key="2">
    <source>
        <dbReference type="Proteomes" id="UP001054837"/>
    </source>
</evidence>
<keyword evidence="2" id="KW-1185">Reference proteome</keyword>